<dbReference type="EMBL" id="MSFL01000012">
    <property type="protein sequence ID" value="PWY82016.1"/>
    <property type="molecule type" value="Genomic_DNA"/>
</dbReference>
<proteinExistence type="predicted"/>
<protein>
    <submittedName>
        <fullName evidence="2">Uncharacterized protein</fullName>
    </submittedName>
</protein>
<accession>A0A317W5Y2</accession>
<evidence type="ECO:0000256" key="1">
    <source>
        <dbReference type="SAM" id="MobiDB-lite"/>
    </source>
</evidence>
<evidence type="ECO:0000313" key="3">
    <source>
        <dbReference type="Proteomes" id="UP000247233"/>
    </source>
</evidence>
<reference evidence="2 3" key="1">
    <citation type="submission" date="2016-12" db="EMBL/GenBank/DDBJ databases">
        <title>The genomes of Aspergillus section Nigri reveals drivers in fungal speciation.</title>
        <authorList>
            <consortium name="DOE Joint Genome Institute"/>
            <person name="Vesth T.C."/>
            <person name="Nybo J."/>
            <person name="Theobald S."/>
            <person name="Brandl J."/>
            <person name="Frisvad J.C."/>
            <person name="Nielsen K.F."/>
            <person name="Lyhne E.K."/>
            <person name="Kogle M.E."/>
            <person name="Kuo A."/>
            <person name="Riley R."/>
            <person name="Clum A."/>
            <person name="Nolan M."/>
            <person name="Lipzen A."/>
            <person name="Salamov A."/>
            <person name="Henrissat B."/>
            <person name="Wiebenga A."/>
            <person name="De Vries R.P."/>
            <person name="Grigoriev I.V."/>
            <person name="Mortensen U.H."/>
            <person name="Andersen M.R."/>
            <person name="Baker S.E."/>
        </authorList>
    </citation>
    <scope>NUCLEOTIDE SEQUENCE [LARGE SCALE GENOMIC DNA]</scope>
    <source>
        <strain evidence="2 3">CBS 117.55</strain>
    </source>
</reference>
<dbReference type="AlphaFoldDB" id="A0A317W5Y2"/>
<feature type="region of interest" description="Disordered" evidence="1">
    <location>
        <begin position="140"/>
        <end position="173"/>
    </location>
</feature>
<evidence type="ECO:0000313" key="2">
    <source>
        <dbReference type="EMBL" id="PWY82016.1"/>
    </source>
</evidence>
<dbReference type="VEuPathDB" id="FungiDB:BO70DRAFT_396308"/>
<comment type="caution">
    <text evidence="2">The sequence shown here is derived from an EMBL/GenBank/DDBJ whole genome shotgun (WGS) entry which is preliminary data.</text>
</comment>
<dbReference type="RefSeq" id="XP_025399281.1">
    <property type="nucleotide sequence ID" value="XM_025546598.1"/>
</dbReference>
<gene>
    <name evidence="2" type="ORF">BO70DRAFT_396308</name>
</gene>
<keyword evidence="3" id="KW-1185">Reference proteome</keyword>
<dbReference type="GeneID" id="37068835"/>
<organism evidence="2 3">
    <name type="scientific">Aspergillus heteromorphus CBS 117.55</name>
    <dbReference type="NCBI Taxonomy" id="1448321"/>
    <lineage>
        <taxon>Eukaryota</taxon>
        <taxon>Fungi</taxon>
        <taxon>Dikarya</taxon>
        <taxon>Ascomycota</taxon>
        <taxon>Pezizomycotina</taxon>
        <taxon>Eurotiomycetes</taxon>
        <taxon>Eurotiomycetidae</taxon>
        <taxon>Eurotiales</taxon>
        <taxon>Aspergillaceae</taxon>
        <taxon>Aspergillus</taxon>
        <taxon>Aspergillus subgen. Circumdati</taxon>
    </lineage>
</organism>
<dbReference type="Proteomes" id="UP000247233">
    <property type="component" value="Unassembled WGS sequence"/>
</dbReference>
<sequence length="173" mass="19018">MQQDGLGVPGNVCTAYYHIAPTAWLADAAGCNFGDAGVCFGRCDCDIVPNTWTMVEGVTPRHYEYKTIASERQWTRQSPMDELVPADEAIGDHPLSPESHARSVGLEQLHCCPDQTSGGNKRLWSEPAWRPLLVHGLCRSRADPRRPSPAHGSSQQPRMVPSGAWDLGDLVRR</sequence>
<name>A0A317W5Y2_9EURO</name>